<dbReference type="PANTHER" id="PTHR22916:SF51">
    <property type="entry name" value="GLYCOSYLTRANSFERASE EPSH-RELATED"/>
    <property type="match status" value="1"/>
</dbReference>
<dbReference type="Proteomes" id="UP000243297">
    <property type="component" value="Unassembled WGS sequence"/>
</dbReference>
<proteinExistence type="predicted"/>
<evidence type="ECO:0000256" key="1">
    <source>
        <dbReference type="ARBA" id="ARBA00022676"/>
    </source>
</evidence>
<keyword evidence="5" id="KW-1185">Reference proteome</keyword>
<dbReference type="InterPro" id="IPR029044">
    <property type="entry name" value="Nucleotide-diphossugar_trans"/>
</dbReference>
<evidence type="ECO:0000256" key="2">
    <source>
        <dbReference type="ARBA" id="ARBA00022679"/>
    </source>
</evidence>
<evidence type="ECO:0000313" key="4">
    <source>
        <dbReference type="EMBL" id="SJZ77222.1"/>
    </source>
</evidence>
<dbReference type="GO" id="GO:0016757">
    <property type="term" value="F:glycosyltransferase activity"/>
    <property type="evidence" value="ECO:0007669"/>
    <property type="project" value="UniProtKB-KW"/>
</dbReference>
<feature type="domain" description="Glycosyltransferase 2-like" evidence="3">
    <location>
        <begin position="12"/>
        <end position="140"/>
    </location>
</feature>
<dbReference type="Pfam" id="PF00535">
    <property type="entry name" value="Glycos_transf_2"/>
    <property type="match status" value="1"/>
</dbReference>
<dbReference type="SUPFAM" id="SSF53448">
    <property type="entry name" value="Nucleotide-diphospho-sugar transferases"/>
    <property type="match status" value="1"/>
</dbReference>
<organism evidence="4 5">
    <name type="scientific">Anaerorhabdus furcosa</name>
    <dbReference type="NCBI Taxonomy" id="118967"/>
    <lineage>
        <taxon>Bacteria</taxon>
        <taxon>Bacillati</taxon>
        <taxon>Bacillota</taxon>
        <taxon>Erysipelotrichia</taxon>
        <taxon>Erysipelotrichales</taxon>
        <taxon>Erysipelotrichaceae</taxon>
        <taxon>Anaerorhabdus</taxon>
    </lineage>
</organism>
<name>A0A1T4ND90_9FIRM</name>
<evidence type="ECO:0000259" key="3">
    <source>
        <dbReference type="Pfam" id="PF00535"/>
    </source>
</evidence>
<dbReference type="InterPro" id="IPR001173">
    <property type="entry name" value="Glyco_trans_2-like"/>
</dbReference>
<dbReference type="PANTHER" id="PTHR22916">
    <property type="entry name" value="GLYCOSYLTRANSFERASE"/>
    <property type="match status" value="1"/>
</dbReference>
<dbReference type="OrthoDB" id="1114838at2"/>
<gene>
    <name evidence="4" type="ORF">SAMN02745191_1580</name>
</gene>
<dbReference type="RefSeq" id="WP_078711977.1">
    <property type="nucleotide sequence ID" value="NZ_FUWY01000004.1"/>
</dbReference>
<dbReference type="Gene3D" id="3.90.550.10">
    <property type="entry name" value="Spore Coat Polysaccharide Biosynthesis Protein SpsA, Chain A"/>
    <property type="match status" value="1"/>
</dbReference>
<keyword evidence="1" id="KW-0328">Glycosyltransferase</keyword>
<keyword evidence="2 4" id="KW-0808">Transferase</keyword>
<dbReference type="AlphaFoldDB" id="A0A1T4ND90"/>
<evidence type="ECO:0000313" key="5">
    <source>
        <dbReference type="Proteomes" id="UP000243297"/>
    </source>
</evidence>
<accession>A0A1T4ND90</accession>
<dbReference type="CDD" id="cd00761">
    <property type="entry name" value="Glyco_tranf_GTA_type"/>
    <property type="match status" value="1"/>
</dbReference>
<dbReference type="EMBL" id="FUWY01000004">
    <property type="protein sequence ID" value="SJZ77222.1"/>
    <property type="molecule type" value="Genomic_DNA"/>
</dbReference>
<protein>
    <submittedName>
        <fullName evidence="4">Glycosyl transferase family 2</fullName>
    </submittedName>
</protein>
<reference evidence="5" key="1">
    <citation type="submission" date="2017-02" db="EMBL/GenBank/DDBJ databases">
        <authorList>
            <person name="Varghese N."/>
            <person name="Submissions S."/>
        </authorList>
    </citation>
    <scope>NUCLEOTIDE SEQUENCE [LARGE SCALE GENOMIC DNA]</scope>
    <source>
        <strain evidence="5">ATCC 25662</strain>
    </source>
</reference>
<sequence>MECIQKRNNYISVIVPMYNVEKYLEECVDSIEKQTYKNIEVILVDDGSEDSTFEVAKCLAKKYKNIVLLQQENGGQAKARNTGLIKASGQYISFVDADDFIDSRMFEIMIQACEKHNLDIMECCYQDVFMKKKVFGNKYFLRIDEQKIYDGKEFFEFKPSLSPCDKLYKHSYMKKINFKCTEGHYAEDAYDSSYAILSAKRIMHSNTIVYFYRRDNLGSTRNNQDIIRRVKLGEDKIYIANKLEELRKDMEIHGGYLSNIIVRNILGTILCPFCLKSKYYRGKIRKYFIQYKVNRLIRNNLSFSIIFDLTLVGIRKLITKGD</sequence>
<dbReference type="STRING" id="118967.SAMN02745191_1580"/>